<accession>A2EL71</accession>
<protein>
    <submittedName>
        <fullName evidence="1">Uncharacterized protein</fullName>
    </submittedName>
</protein>
<dbReference type="OrthoDB" id="10261169at2759"/>
<proteinExistence type="predicted"/>
<dbReference type="AlphaFoldDB" id="A2EL71"/>
<name>A2EL71_TRIV3</name>
<dbReference type="VEuPathDB" id="TrichDB:TVAG_056180"/>
<reference evidence="1" key="1">
    <citation type="submission" date="2006-10" db="EMBL/GenBank/DDBJ databases">
        <authorList>
            <person name="Amadeo P."/>
            <person name="Zhao Q."/>
            <person name="Wortman J."/>
            <person name="Fraser-Liggett C."/>
            <person name="Carlton J."/>
        </authorList>
    </citation>
    <scope>NUCLEOTIDE SEQUENCE</scope>
    <source>
        <strain evidence="1">G3</strain>
    </source>
</reference>
<dbReference type="EMBL" id="DS113419">
    <property type="protein sequence ID" value="EAY06624.1"/>
    <property type="molecule type" value="Genomic_DNA"/>
</dbReference>
<dbReference type="VEuPathDB" id="TrichDB:TVAGG3_0217540"/>
<keyword evidence="2" id="KW-1185">Reference proteome</keyword>
<dbReference type="InParanoid" id="A2EL71"/>
<reference evidence="1" key="2">
    <citation type="journal article" date="2007" name="Science">
        <title>Draft genome sequence of the sexually transmitted pathogen Trichomonas vaginalis.</title>
        <authorList>
            <person name="Carlton J.M."/>
            <person name="Hirt R.P."/>
            <person name="Silva J.C."/>
            <person name="Delcher A.L."/>
            <person name="Schatz M."/>
            <person name="Zhao Q."/>
            <person name="Wortman J.R."/>
            <person name="Bidwell S.L."/>
            <person name="Alsmark U.C.M."/>
            <person name="Besteiro S."/>
            <person name="Sicheritz-Ponten T."/>
            <person name="Noel C.J."/>
            <person name="Dacks J.B."/>
            <person name="Foster P.G."/>
            <person name="Simillion C."/>
            <person name="Van de Peer Y."/>
            <person name="Miranda-Saavedra D."/>
            <person name="Barton G.J."/>
            <person name="Westrop G.D."/>
            <person name="Mueller S."/>
            <person name="Dessi D."/>
            <person name="Fiori P.L."/>
            <person name="Ren Q."/>
            <person name="Paulsen I."/>
            <person name="Zhang H."/>
            <person name="Bastida-Corcuera F.D."/>
            <person name="Simoes-Barbosa A."/>
            <person name="Brown M.T."/>
            <person name="Hayes R.D."/>
            <person name="Mukherjee M."/>
            <person name="Okumura C.Y."/>
            <person name="Schneider R."/>
            <person name="Smith A.J."/>
            <person name="Vanacova S."/>
            <person name="Villalvazo M."/>
            <person name="Haas B.J."/>
            <person name="Pertea M."/>
            <person name="Feldblyum T.V."/>
            <person name="Utterback T.R."/>
            <person name="Shu C.L."/>
            <person name="Osoegawa K."/>
            <person name="de Jong P.J."/>
            <person name="Hrdy I."/>
            <person name="Horvathova L."/>
            <person name="Zubacova Z."/>
            <person name="Dolezal P."/>
            <person name="Malik S.B."/>
            <person name="Logsdon J.M. Jr."/>
            <person name="Henze K."/>
            <person name="Gupta A."/>
            <person name="Wang C.C."/>
            <person name="Dunne R.L."/>
            <person name="Upcroft J.A."/>
            <person name="Upcroft P."/>
            <person name="White O."/>
            <person name="Salzberg S.L."/>
            <person name="Tang P."/>
            <person name="Chiu C.-H."/>
            <person name="Lee Y.-S."/>
            <person name="Embley T.M."/>
            <person name="Coombs G.H."/>
            <person name="Mottram J.C."/>
            <person name="Tachezy J."/>
            <person name="Fraser-Liggett C.M."/>
            <person name="Johnson P.J."/>
        </authorList>
    </citation>
    <scope>NUCLEOTIDE SEQUENCE [LARGE SCALE GENOMIC DNA]</scope>
    <source>
        <strain evidence="1">G3</strain>
    </source>
</reference>
<dbReference type="Proteomes" id="UP000001542">
    <property type="component" value="Unassembled WGS sequence"/>
</dbReference>
<evidence type="ECO:0000313" key="1">
    <source>
        <dbReference type="EMBL" id="EAY06624.1"/>
    </source>
</evidence>
<organism evidence="1 2">
    <name type="scientific">Trichomonas vaginalis (strain ATCC PRA-98 / G3)</name>
    <dbReference type="NCBI Taxonomy" id="412133"/>
    <lineage>
        <taxon>Eukaryota</taxon>
        <taxon>Metamonada</taxon>
        <taxon>Parabasalia</taxon>
        <taxon>Trichomonadida</taxon>
        <taxon>Trichomonadidae</taxon>
        <taxon>Trichomonas</taxon>
    </lineage>
</organism>
<dbReference type="RefSeq" id="XP_001318847.1">
    <property type="nucleotide sequence ID" value="XM_001318812.1"/>
</dbReference>
<dbReference type="KEGG" id="tva:4764503"/>
<sequence length="98" mass="10983">MTDSDDSTDPGHNLLGEYCPFIADVPITSYAEPFPIPNKDTRSEEEINQIKQNLKRLTNSKHFNPPLPLADFCLIAKDRWENDDSDGSECSLGVCKLV</sequence>
<evidence type="ECO:0000313" key="2">
    <source>
        <dbReference type="Proteomes" id="UP000001542"/>
    </source>
</evidence>
<gene>
    <name evidence="1" type="ORF">TVAG_056180</name>
</gene>